<keyword evidence="3" id="KW-0227">DNA damage</keyword>
<dbReference type="InterPro" id="IPR051912">
    <property type="entry name" value="Alkylbase_DNA_Glycosylase/TA"/>
</dbReference>
<comment type="catalytic activity">
    <reaction evidence="1">
        <text>Hydrolysis of alkylated DNA, releasing 3-methyladenine, 3-methylguanine, 7-methylguanine and 7-methyladenine.</text>
        <dbReference type="EC" id="3.2.2.21"/>
    </reaction>
</comment>
<evidence type="ECO:0000256" key="1">
    <source>
        <dbReference type="ARBA" id="ARBA00000086"/>
    </source>
</evidence>
<evidence type="ECO:0000256" key="2">
    <source>
        <dbReference type="ARBA" id="ARBA00012000"/>
    </source>
</evidence>
<evidence type="ECO:0000313" key="7">
    <source>
        <dbReference type="Proteomes" id="UP001062901"/>
    </source>
</evidence>
<dbReference type="CDD" id="cd00056">
    <property type="entry name" value="ENDO3c"/>
    <property type="match status" value="1"/>
</dbReference>
<dbReference type="InterPro" id="IPR003265">
    <property type="entry name" value="HhH-GPD_domain"/>
</dbReference>
<dbReference type="InterPro" id="IPR011257">
    <property type="entry name" value="DNA_glycosylase"/>
</dbReference>
<proteinExistence type="predicted"/>
<dbReference type="Gene3D" id="1.10.340.30">
    <property type="entry name" value="Hypothetical protein, domain 2"/>
    <property type="match status" value="1"/>
</dbReference>
<dbReference type="Gene3D" id="1.10.1670.40">
    <property type="match status" value="1"/>
</dbReference>
<gene>
    <name evidence="6" type="ORF">AA15669_0304</name>
</gene>
<evidence type="ECO:0000256" key="4">
    <source>
        <dbReference type="ARBA" id="ARBA00023204"/>
    </source>
</evidence>
<dbReference type="Pfam" id="PF00730">
    <property type="entry name" value="HhH-GPD"/>
    <property type="match status" value="1"/>
</dbReference>
<dbReference type="SMART" id="SM00478">
    <property type="entry name" value="ENDO3c"/>
    <property type="match status" value="1"/>
</dbReference>
<organism evidence="6 7">
    <name type="scientific">Saccharibacter floricola DSM 15669</name>
    <dbReference type="NCBI Taxonomy" id="1123227"/>
    <lineage>
        <taxon>Bacteria</taxon>
        <taxon>Pseudomonadati</taxon>
        <taxon>Pseudomonadota</taxon>
        <taxon>Alphaproteobacteria</taxon>
        <taxon>Acetobacterales</taxon>
        <taxon>Acetobacteraceae</taxon>
        <taxon>Saccharibacter</taxon>
    </lineage>
</organism>
<dbReference type="EMBL" id="BAQD01000003">
    <property type="protein sequence ID" value="GBQ05103.1"/>
    <property type="molecule type" value="Genomic_DNA"/>
</dbReference>
<dbReference type="Proteomes" id="UP001062901">
    <property type="component" value="Unassembled WGS sequence"/>
</dbReference>
<evidence type="ECO:0000256" key="3">
    <source>
        <dbReference type="ARBA" id="ARBA00022763"/>
    </source>
</evidence>
<protein>
    <recommendedName>
        <fullName evidence="2">DNA-3-methyladenine glycosylase II</fullName>
        <ecNumber evidence="2">3.2.2.21</ecNumber>
    </recommendedName>
</protein>
<evidence type="ECO:0000313" key="6">
    <source>
        <dbReference type="EMBL" id="GBQ05103.1"/>
    </source>
</evidence>
<sequence length="216" mass="23897">MPSLPSAFQTDPDLAAFINTIGPCPLRVDSTPSPEASLYTSLLKAITGQQLHNAAARAIFGRLCALNLQDPTRPPPPEQFAQLSYETLRGCGLSQAKIDTIQRVAIAQHNGSLPSLQDAITWSDSALINTLTQFKGIGRWTAEMLLLFTFHRPDIFPAHDLGVREGWRRLKQLAHRPTPKELLQKTTIFAPHRSTLTWYCWEAKAHLAPSPSASPR</sequence>
<dbReference type="PANTHER" id="PTHR43003">
    <property type="entry name" value="DNA-3-METHYLADENINE GLYCOSYLASE"/>
    <property type="match status" value="1"/>
</dbReference>
<name>A0ABQ0NXF0_9PROT</name>
<evidence type="ECO:0000259" key="5">
    <source>
        <dbReference type="SMART" id="SM00478"/>
    </source>
</evidence>
<comment type="caution">
    <text evidence="6">The sequence shown here is derived from an EMBL/GenBank/DDBJ whole genome shotgun (WGS) entry which is preliminary data.</text>
</comment>
<dbReference type="PANTHER" id="PTHR43003:SF5">
    <property type="entry name" value="DNA-3-METHYLADENINE GLYCOSYLASE"/>
    <property type="match status" value="1"/>
</dbReference>
<reference evidence="6" key="1">
    <citation type="submission" date="2013-04" db="EMBL/GenBank/DDBJ databases">
        <title>The genome sequencing project of 58 acetic acid bacteria.</title>
        <authorList>
            <person name="Okamoto-Kainuma A."/>
            <person name="Ishikawa M."/>
            <person name="Umino S."/>
            <person name="Koizumi Y."/>
            <person name="Shiwa Y."/>
            <person name="Yoshikawa H."/>
            <person name="Matsutani M."/>
            <person name="Matsushita K."/>
        </authorList>
    </citation>
    <scope>NUCLEOTIDE SEQUENCE</scope>
    <source>
        <strain evidence="6">DSM 15669</strain>
    </source>
</reference>
<keyword evidence="7" id="KW-1185">Reference proteome</keyword>
<dbReference type="SUPFAM" id="SSF48150">
    <property type="entry name" value="DNA-glycosylase"/>
    <property type="match status" value="1"/>
</dbReference>
<accession>A0ABQ0NXF0</accession>
<keyword evidence="4" id="KW-0234">DNA repair</keyword>
<dbReference type="EC" id="3.2.2.21" evidence="2"/>
<dbReference type="RefSeq" id="WP_018979847.1">
    <property type="nucleotide sequence ID" value="NZ_BAQD01000003.1"/>
</dbReference>
<feature type="domain" description="HhH-GPD" evidence="5">
    <location>
        <begin position="47"/>
        <end position="205"/>
    </location>
</feature>